<dbReference type="Pfam" id="PF12704">
    <property type="entry name" value="MacB_PCD"/>
    <property type="match status" value="1"/>
</dbReference>
<evidence type="ECO:0000313" key="10">
    <source>
        <dbReference type="EMBL" id="MBB4842597.1"/>
    </source>
</evidence>
<evidence type="ECO:0000256" key="6">
    <source>
        <dbReference type="ARBA" id="ARBA00038076"/>
    </source>
</evidence>
<organism evidence="10 11">
    <name type="scientific">Roseateles oligotrophus</name>
    <dbReference type="NCBI Taxonomy" id="1769250"/>
    <lineage>
        <taxon>Bacteria</taxon>
        <taxon>Pseudomonadati</taxon>
        <taxon>Pseudomonadota</taxon>
        <taxon>Betaproteobacteria</taxon>
        <taxon>Burkholderiales</taxon>
        <taxon>Sphaerotilaceae</taxon>
        <taxon>Roseateles</taxon>
    </lineage>
</organism>
<keyword evidence="5 7" id="KW-0472">Membrane</keyword>
<evidence type="ECO:0000259" key="8">
    <source>
        <dbReference type="Pfam" id="PF02687"/>
    </source>
</evidence>
<feature type="transmembrane region" description="Helical" evidence="7">
    <location>
        <begin position="294"/>
        <end position="313"/>
    </location>
</feature>
<evidence type="ECO:0000256" key="1">
    <source>
        <dbReference type="ARBA" id="ARBA00004651"/>
    </source>
</evidence>
<feature type="transmembrane region" description="Helical" evidence="7">
    <location>
        <begin position="692"/>
        <end position="712"/>
    </location>
</feature>
<keyword evidence="2" id="KW-1003">Cell membrane</keyword>
<gene>
    <name evidence="10" type="ORF">HNP55_001112</name>
</gene>
<feature type="domain" description="ABC3 transporter permease C-terminal" evidence="8">
    <location>
        <begin position="304"/>
        <end position="420"/>
    </location>
</feature>
<comment type="subcellular location">
    <subcellularLocation>
        <location evidence="1">Cell membrane</location>
        <topology evidence="1">Multi-pass membrane protein</topology>
    </subcellularLocation>
</comment>
<dbReference type="GO" id="GO:0005886">
    <property type="term" value="C:plasma membrane"/>
    <property type="evidence" value="ECO:0007669"/>
    <property type="project" value="UniProtKB-SubCell"/>
</dbReference>
<feature type="transmembrane region" description="Helical" evidence="7">
    <location>
        <begin position="351"/>
        <end position="377"/>
    </location>
</feature>
<dbReference type="InterPro" id="IPR003838">
    <property type="entry name" value="ABC3_permease_C"/>
</dbReference>
<sequence>MKALFLDALRGLRSRSAATAVALGGLMLAQAACLLVALLAIALSDPDPGIQAPERVVVLDFKGNLPGESNFWFTAAPLSFADMLKRRQLPLERISRVAQGGLDIKIEGRLQASYLLMADPDIAPLLNLKPLAGDLPASLARPDGIAINTDLLRKLWGDLPPAQAMGRSIEGEGRLYTVGAVLPELDPRNPLANVGALPSVGRAMAMVGYDSQANTRRPEQREAIFIINGRVFARLGAGASVDQVGGWMREAFEANPLYAKLPAEWTAKGRQAAFFRGLPLTQLPFEGDAGVLRWQLLGAVGAACALLLLLAAFNTMNLQTASLLQRQRETALRRSLGADGPRLLQLWGLEVLLPLLLAAAGACLLAWCLAPALAAWIGLDPLHPVADPMPPRALLGLGLSVLLLLPLTLALPAWAALRRAPAPALQGRNASEGPWGRRLRQLLLTLQLSGSILLLGLAGVLALQQQYLLNLERGFDTHNRFWLGLVINPKDVPNLEPLIAALRQHPAIQHWAFSEMRPARDTMGERDPHLSASGHKQTLRVSRVSASFFDTYGMSVLAGDPRMGAGAEGETRLVIDAKAARLLGFATPQAAVGALLNGGGEWLQPGTEARRVIAVVKDVRLESAREPALPQGFLISEAPQWDLSVYGPDAVALRRALDEIWAAHGPAVRHEIQSADAQLAEVYQQEQQITTLLAGIALLAVGVTMLGAYALVADTMRRRRTELVLRRLHGASDMQIAAQLAREFVPPLLAAALLALPLAAWLAWLYLQGFDARVAWLDGLLLPLAAACVLTLVITLLATVRHLRQALALRPVEALG</sequence>
<keyword evidence="3 7" id="KW-0812">Transmembrane</keyword>
<dbReference type="PANTHER" id="PTHR30572:SF4">
    <property type="entry name" value="ABC TRANSPORTER PERMEASE YTRF"/>
    <property type="match status" value="1"/>
</dbReference>
<dbReference type="InterPro" id="IPR025857">
    <property type="entry name" value="MacB_PCD"/>
</dbReference>
<dbReference type="EMBL" id="JACHLP010000002">
    <property type="protein sequence ID" value="MBB4842597.1"/>
    <property type="molecule type" value="Genomic_DNA"/>
</dbReference>
<keyword evidence="10" id="KW-0132">Cell division</keyword>
<dbReference type="GO" id="GO:0022857">
    <property type="term" value="F:transmembrane transporter activity"/>
    <property type="evidence" value="ECO:0007669"/>
    <property type="project" value="TreeGrafter"/>
</dbReference>
<keyword evidence="11" id="KW-1185">Reference proteome</keyword>
<evidence type="ECO:0000256" key="2">
    <source>
        <dbReference type="ARBA" id="ARBA00022475"/>
    </source>
</evidence>
<dbReference type="RefSeq" id="WP_184297046.1">
    <property type="nucleotide sequence ID" value="NZ_JACHLP010000002.1"/>
</dbReference>
<evidence type="ECO:0000256" key="5">
    <source>
        <dbReference type="ARBA" id="ARBA00023136"/>
    </source>
</evidence>
<keyword evidence="4 7" id="KW-1133">Transmembrane helix</keyword>
<accession>A0A840LB74</accession>
<dbReference type="InterPro" id="IPR050250">
    <property type="entry name" value="Macrolide_Exporter_MacB"/>
</dbReference>
<evidence type="ECO:0000256" key="7">
    <source>
        <dbReference type="SAM" id="Phobius"/>
    </source>
</evidence>
<dbReference type="PANTHER" id="PTHR30572">
    <property type="entry name" value="MEMBRANE COMPONENT OF TRANSPORTER-RELATED"/>
    <property type="match status" value="1"/>
</dbReference>
<dbReference type="GO" id="GO:0051301">
    <property type="term" value="P:cell division"/>
    <property type="evidence" value="ECO:0007669"/>
    <property type="project" value="UniProtKB-KW"/>
</dbReference>
<evidence type="ECO:0000313" key="11">
    <source>
        <dbReference type="Proteomes" id="UP000562027"/>
    </source>
</evidence>
<reference evidence="10 11" key="1">
    <citation type="submission" date="2020-08" db="EMBL/GenBank/DDBJ databases">
        <title>Functional genomics of gut bacteria from endangered species of beetles.</title>
        <authorList>
            <person name="Carlos-Shanley C."/>
        </authorList>
    </citation>
    <scope>NUCLEOTIDE SEQUENCE [LARGE SCALE GENOMIC DNA]</scope>
    <source>
        <strain evidence="10 11">S00239</strain>
    </source>
</reference>
<feature type="domain" description="MacB-like periplasmic core" evidence="9">
    <location>
        <begin position="19"/>
        <end position="246"/>
    </location>
</feature>
<dbReference type="Proteomes" id="UP000562027">
    <property type="component" value="Unassembled WGS sequence"/>
</dbReference>
<evidence type="ECO:0000259" key="9">
    <source>
        <dbReference type="Pfam" id="PF12704"/>
    </source>
</evidence>
<comment type="similarity">
    <text evidence="6">Belongs to the ABC-4 integral membrane protein family.</text>
</comment>
<evidence type="ECO:0000256" key="4">
    <source>
        <dbReference type="ARBA" id="ARBA00022989"/>
    </source>
</evidence>
<feature type="transmembrane region" description="Helical" evidence="7">
    <location>
        <begin position="744"/>
        <end position="767"/>
    </location>
</feature>
<dbReference type="Pfam" id="PF02687">
    <property type="entry name" value="FtsX"/>
    <property type="match status" value="2"/>
</dbReference>
<protein>
    <submittedName>
        <fullName evidence="10">Cell division protein FtsX</fullName>
    </submittedName>
</protein>
<keyword evidence="10" id="KW-0131">Cell cycle</keyword>
<feature type="transmembrane region" description="Helical" evidence="7">
    <location>
        <begin position="442"/>
        <end position="463"/>
    </location>
</feature>
<comment type="caution">
    <text evidence="10">The sequence shown here is derived from an EMBL/GenBank/DDBJ whole genome shotgun (WGS) entry which is preliminary data.</text>
</comment>
<evidence type="ECO:0000256" key="3">
    <source>
        <dbReference type="ARBA" id="ARBA00022692"/>
    </source>
</evidence>
<name>A0A840LB74_9BURK</name>
<proteinExistence type="inferred from homology"/>
<feature type="transmembrane region" description="Helical" evidence="7">
    <location>
        <begin position="397"/>
        <end position="417"/>
    </location>
</feature>
<feature type="domain" description="ABC3 transporter permease C-terminal" evidence="8">
    <location>
        <begin position="696"/>
        <end position="798"/>
    </location>
</feature>
<feature type="transmembrane region" description="Helical" evidence="7">
    <location>
        <begin position="779"/>
        <end position="800"/>
    </location>
</feature>
<dbReference type="AlphaFoldDB" id="A0A840LB74"/>